<evidence type="ECO:0000256" key="1">
    <source>
        <dbReference type="SAM" id="MobiDB-lite"/>
    </source>
</evidence>
<keyword evidence="3" id="KW-0496">Mitochondrion</keyword>
<organism evidence="3">
    <name type="scientific">Picea glauca</name>
    <name type="common">White spruce</name>
    <name type="synonym">Pinus glauca</name>
    <dbReference type="NCBI Taxonomy" id="3330"/>
    <lineage>
        <taxon>Eukaryota</taxon>
        <taxon>Viridiplantae</taxon>
        <taxon>Streptophyta</taxon>
        <taxon>Embryophyta</taxon>
        <taxon>Tracheophyta</taxon>
        <taxon>Spermatophyta</taxon>
        <taxon>Pinopsida</taxon>
        <taxon>Pinidae</taxon>
        <taxon>Conifers I</taxon>
        <taxon>Pinales</taxon>
        <taxon>Pinaceae</taxon>
        <taxon>Picea</taxon>
    </lineage>
</organism>
<name>A0A101M386_PICGL</name>
<dbReference type="EMBL" id="LKAM01000002">
    <property type="protein sequence ID" value="KUM50117.1"/>
    <property type="molecule type" value="Genomic_DNA"/>
</dbReference>
<accession>A0A101M386</accession>
<evidence type="ECO:0000313" key="3">
    <source>
        <dbReference type="EMBL" id="KUM50117.1"/>
    </source>
</evidence>
<feature type="transmembrane region" description="Helical" evidence="2">
    <location>
        <begin position="73"/>
        <end position="93"/>
    </location>
</feature>
<evidence type="ECO:0000256" key="2">
    <source>
        <dbReference type="SAM" id="Phobius"/>
    </source>
</evidence>
<feature type="region of interest" description="Disordered" evidence="1">
    <location>
        <begin position="1"/>
        <end position="34"/>
    </location>
</feature>
<keyword evidence="2" id="KW-0812">Transmembrane</keyword>
<dbReference type="AlphaFoldDB" id="A0A101M386"/>
<gene>
    <name evidence="3" type="ORF">ABT39_MTgene3345</name>
</gene>
<sequence>MFGDHPVAQSLSVIQPNHSSTRSETKPTASPDQKQNLLSFLGSTRSGTYLRRKPFQHAGCFILFLLSFPEQSLLISLGGVVESAICGFLLLLLE</sequence>
<geneLocation type="mitochondrion" evidence="3"/>
<reference evidence="3" key="1">
    <citation type="journal article" date="2015" name="Genome Biol. Evol.">
        <title>Organellar Genomes of White Spruce (Picea glauca): Assembly and Annotation.</title>
        <authorList>
            <person name="Jackman S.D."/>
            <person name="Warren R.L."/>
            <person name="Gibb E.A."/>
            <person name="Vandervalk B.P."/>
            <person name="Mohamadi H."/>
            <person name="Chu J."/>
            <person name="Raymond A."/>
            <person name="Pleasance S."/>
            <person name="Coope R."/>
            <person name="Wildung M.R."/>
            <person name="Ritland C.E."/>
            <person name="Bousquet J."/>
            <person name="Jones S.J."/>
            <person name="Bohlmann J."/>
            <person name="Birol I."/>
        </authorList>
    </citation>
    <scope>NUCLEOTIDE SEQUENCE [LARGE SCALE GENOMIC DNA]</scope>
    <source>
        <tissue evidence="3">Flushing bud</tissue>
    </source>
</reference>
<proteinExistence type="predicted"/>
<feature type="compositionally biased region" description="Polar residues" evidence="1">
    <location>
        <begin position="9"/>
        <end position="34"/>
    </location>
</feature>
<keyword evidence="2" id="KW-1133">Transmembrane helix</keyword>
<comment type="caution">
    <text evidence="3">The sequence shown here is derived from an EMBL/GenBank/DDBJ whole genome shotgun (WGS) entry which is preliminary data.</text>
</comment>
<protein>
    <submittedName>
        <fullName evidence="3">Uncharacterized protein</fullName>
    </submittedName>
</protein>
<keyword evidence="2" id="KW-0472">Membrane</keyword>